<proteinExistence type="predicted"/>
<evidence type="ECO:0000259" key="2">
    <source>
        <dbReference type="Pfam" id="PF07760"/>
    </source>
</evidence>
<protein>
    <recommendedName>
        <fullName evidence="2">DUF1616 domain-containing protein</fullName>
    </recommendedName>
</protein>
<evidence type="ECO:0000256" key="1">
    <source>
        <dbReference type="SAM" id="MobiDB-lite"/>
    </source>
</evidence>
<reference evidence="3" key="1">
    <citation type="submission" date="2020-02" db="EMBL/GenBank/DDBJ databases">
        <authorList>
            <person name="Meier V. D."/>
        </authorList>
    </citation>
    <scope>NUCLEOTIDE SEQUENCE</scope>
    <source>
        <strain evidence="3">AVDCRST_MAG73</strain>
    </source>
</reference>
<feature type="domain" description="DUF1616" evidence="2">
    <location>
        <begin position="8"/>
        <end position="103"/>
    </location>
</feature>
<feature type="region of interest" description="Disordered" evidence="1">
    <location>
        <begin position="104"/>
        <end position="123"/>
    </location>
</feature>
<dbReference type="InterPro" id="IPR011674">
    <property type="entry name" value="DUF1616"/>
</dbReference>
<gene>
    <name evidence="3" type="ORF">AVDCRST_MAG73-2303</name>
</gene>
<sequence>MLNASGEARWYERDLVVGQPVEVRLTVTNRERKTVGYLLTISGGGAAVDPLPVFTVENGETWTGQIRYVATTEGERLPIRFELWRQDRPDDTTPYRVVELRVNAERPTPASAEAPRRTIPPVG</sequence>
<dbReference type="AlphaFoldDB" id="A0A6J4UAF5"/>
<dbReference type="Pfam" id="PF07760">
    <property type="entry name" value="DUF1616"/>
    <property type="match status" value="1"/>
</dbReference>
<organism evidence="3">
    <name type="scientific">uncultured Thermomicrobiales bacterium</name>
    <dbReference type="NCBI Taxonomy" id="1645740"/>
    <lineage>
        <taxon>Bacteria</taxon>
        <taxon>Pseudomonadati</taxon>
        <taxon>Thermomicrobiota</taxon>
        <taxon>Thermomicrobia</taxon>
        <taxon>Thermomicrobiales</taxon>
        <taxon>environmental samples</taxon>
    </lineage>
</organism>
<name>A0A6J4UAF5_9BACT</name>
<dbReference type="EMBL" id="CADCWE010000147">
    <property type="protein sequence ID" value="CAA9544797.1"/>
    <property type="molecule type" value="Genomic_DNA"/>
</dbReference>
<evidence type="ECO:0000313" key="3">
    <source>
        <dbReference type="EMBL" id="CAA9544797.1"/>
    </source>
</evidence>
<accession>A0A6J4UAF5</accession>